<evidence type="ECO:0000313" key="3">
    <source>
        <dbReference type="Proteomes" id="UP000886653"/>
    </source>
</evidence>
<sequence>MSHQRFLLFSIVLVTFFFFFSSSSSFGTIASPLPDSGVNMTNDSLAQNGTGTNGADNNSTAILGFTCAKASQNGFKIDDCPGTFTELFAKVVMTTNSEIAASSGKCQVKFSMSNHEKIDM</sequence>
<accession>A0A9P6NSV6</accession>
<reference evidence="2" key="1">
    <citation type="submission" date="2013-11" db="EMBL/GenBank/DDBJ databases">
        <title>Genome sequence of the fusiform rust pathogen reveals effectors for host alternation and coevolution with pine.</title>
        <authorList>
            <consortium name="DOE Joint Genome Institute"/>
            <person name="Smith K."/>
            <person name="Pendleton A."/>
            <person name="Kubisiak T."/>
            <person name="Anderson C."/>
            <person name="Salamov A."/>
            <person name="Aerts A."/>
            <person name="Riley R."/>
            <person name="Clum A."/>
            <person name="Lindquist E."/>
            <person name="Ence D."/>
            <person name="Campbell M."/>
            <person name="Kronenberg Z."/>
            <person name="Feau N."/>
            <person name="Dhillon B."/>
            <person name="Hamelin R."/>
            <person name="Burleigh J."/>
            <person name="Smith J."/>
            <person name="Yandell M."/>
            <person name="Nelson C."/>
            <person name="Grigoriev I."/>
            <person name="Davis J."/>
        </authorList>
    </citation>
    <scope>NUCLEOTIDE SEQUENCE</scope>
    <source>
        <strain evidence="2">G11</strain>
    </source>
</reference>
<dbReference type="Proteomes" id="UP000886653">
    <property type="component" value="Unassembled WGS sequence"/>
</dbReference>
<feature type="signal peptide" evidence="1">
    <location>
        <begin position="1"/>
        <end position="25"/>
    </location>
</feature>
<protein>
    <submittedName>
        <fullName evidence="2">Uncharacterized protein</fullName>
    </submittedName>
</protein>
<keyword evidence="3" id="KW-1185">Reference proteome</keyword>
<evidence type="ECO:0000256" key="1">
    <source>
        <dbReference type="SAM" id="SignalP"/>
    </source>
</evidence>
<feature type="chain" id="PRO_5040259110" evidence="1">
    <location>
        <begin position="26"/>
        <end position="120"/>
    </location>
</feature>
<proteinExistence type="predicted"/>
<dbReference type="EMBL" id="MU167225">
    <property type="protein sequence ID" value="KAG0149732.1"/>
    <property type="molecule type" value="Genomic_DNA"/>
</dbReference>
<organism evidence="2 3">
    <name type="scientific">Cronartium quercuum f. sp. fusiforme G11</name>
    <dbReference type="NCBI Taxonomy" id="708437"/>
    <lineage>
        <taxon>Eukaryota</taxon>
        <taxon>Fungi</taxon>
        <taxon>Dikarya</taxon>
        <taxon>Basidiomycota</taxon>
        <taxon>Pucciniomycotina</taxon>
        <taxon>Pucciniomycetes</taxon>
        <taxon>Pucciniales</taxon>
        <taxon>Coleosporiaceae</taxon>
        <taxon>Cronartium</taxon>
    </lineage>
</organism>
<comment type="caution">
    <text evidence="2">The sequence shown here is derived from an EMBL/GenBank/DDBJ whole genome shotgun (WGS) entry which is preliminary data.</text>
</comment>
<gene>
    <name evidence="2" type="ORF">CROQUDRAFT_131115</name>
</gene>
<evidence type="ECO:0000313" key="2">
    <source>
        <dbReference type="EMBL" id="KAG0149732.1"/>
    </source>
</evidence>
<dbReference type="AlphaFoldDB" id="A0A9P6NSV6"/>
<keyword evidence="1" id="KW-0732">Signal</keyword>
<name>A0A9P6NSV6_9BASI</name>